<feature type="transmembrane region" description="Helical" evidence="6">
    <location>
        <begin position="122"/>
        <end position="139"/>
    </location>
</feature>
<feature type="transmembrane region" description="Helical" evidence="6">
    <location>
        <begin position="247"/>
        <end position="265"/>
    </location>
</feature>
<evidence type="ECO:0000256" key="6">
    <source>
        <dbReference type="SAM" id="Phobius"/>
    </source>
</evidence>
<reference evidence="8 9" key="1">
    <citation type="submission" date="2019-01" db="EMBL/GenBank/DDBJ databases">
        <authorList>
            <person name="Chen W.-M."/>
        </authorList>
    </citation>
    <scope>NUCLEOTIDE SEQUENCE [LARGE SCALE GENOMIC DNA]</scope>
    <source>
        <strain evidence="8 9">CCP-18</strain>
    </source>
</reference>
<proteinExistence type="inferred from homology"/>
<feature type="transmembrane region" description="Helical" evidence="6">
    <location>
        <begin position="185"/>
        <end position="210"/>
    </location>
</feature>
<feature type="domain" description="EamA" evidence="7">
    <location>
        <begin position="8"/>
        <end position="138"/>
    </location>
</feature>
<feature type="transmembrane region" description="Helical" evidence="6">
    <location>
        <begin position="37"/>
        <end position="53"/>
    </location>
</feature>
<feature type="transmembrane region" description="Helical" evidence="6">
    <location>
        <begin position="90"/>
        <end position="115"/>
    </location>
</feature>
<feature type="transmembrane region" description="Helical" evidence="6">
    <location>
        <begin position="216"/>
        <end position="235"/>
    </location>
</feature>
<sequence length="296" mass="31678">MRPMPTWLLFLVPTLIWASTWHVILYQLGSVPVLNSVGWRFGLAAVLMALLAWQQGARLRLPLRVHGWLIAAGVIQYGGNYWGVYEAERYIPSGLVAVLFALMVFGNALGAWWAFGQKSPRAFLIAALGGVAGVVMVFWPEIASTGARPHAAWGLAIGLLAVVAACVGNMLTLHLTRQGLPLIPVLAWAMGYGALFLIGMAGVTGIGWAFDWHAPYVLSWLYLTVFGTVIAFVLYFKLAQREGPARAALMGVVIPVIALGVSALLEGWQPTPLALAGMALCVGSVVMAQRVGASKS</sequence>
<evidence type="ECO:0000313" key="8">
    <source>
        <dbReference type="EMBL" id="RVT84874.1"/>
    </source>
</evidence>
<feature type="domain" description="EamA" evidence="7">
    <location>
        <begin position="153"/>
        <end position="287"/>
    </location>
</feature>
<evidence type="ECO:0000256" key="4">
    <source>
        <dbReference type="ARBA" id="ARBA00022989"/>
    </source>
</evidence>
<dbReference type="InterPro" id="IPR000620">
    <property type="entry name" value="EamA_dom"/>
</dbReference>
<dbReference type="AlphaFoldDB" id="A0A437LHN7"/>
<dbReference type="RefSeq" id="WP_127683276.1">
    <property type="nucleotide sequence ID" value="NZ_SACM01000003.1"/>
</dbReference>
<dbReference type="EMBL" id="SACM01000003">
    <property type="protein sequence ID" value="RVT84874.1"/>
    <property type="molecule type" value="Genomic_DNA"/>
</dbReference>
<dbReference type="Proteomes" id="UP000288587">
    <property type="component" value="Unassembled WGS sequence"/>
</dbReference>
<dbReference type="Pfam" id="PF00892">
    <property type="entry name" value="EamA"/>
    <property type="match status" value="2"/>
</dbReference>
<feature type="transmembrane region" description="Helical" evidence="6">
    <location>
        <begin position="151"/>
        <end position="173"/>
    </location>
</feature>
<evidence type="ECO:0000256" key="2">
    <source>
        <dbReference type="ARBA" id="ARBA00007362"/>
    </source>
</evidence>
<keyword evidence="4 6" id="KW-1133">Transmembrane helix</keyword>
<comment type="subcellular location">
    <subcellularLocation>
        <location evidence="1">Membrane</location>
        <topology evidence="1">Multi-pass membrane protein</topology>
    </subcellularLocation>
</comment>
<evidence type="ECO:0000256" key="1">
    <source>
        <dbReference type="ARBA" id="ARBA00004141"/>
    </source>
</evidence>
<keyword evidence="5 6" id="KW-0472">Membrane</keyword>
<feature type="transmembrane region" description="Helical" evidence="6">
    <location>
        <begin position="271"/>
        <end position="288"/>
    </location>
</feature>
<dbReference type="GO" id="GO:0016020">
    <property type="term" value="C:membrane"/>
    <property type="evidence" value="ECO:0007669"/>
    <property type="project" value="UniProtKB-SubCell"/>
</dbReference>
<gene>
    <name evidence="8" type="ORF">EOD73_12175</name>
</gene>
<dbReference type="InterPro" id="IPR050638">
    <property type="entry name" value="AA-Vitamin_Transporters"/>
</dbReference>
<evidence type="ECO:0000313" key="9">
    <source>
        <dbReference type="Proteomes" id="UP000288587"/>
    </source>
</evidence>
<evidence type="ECO:0000256" key="5">
    <source>
        <dbReference type="ARBA" id="ARBA00023136"/>
    </source>
</evidence>
<feature type="transmembrane region" description="Helical" evidence="6">
    <location>
        <begin position="7"/>
        <end position="25"/>
    </location>
</feature>
<dbReference type="InterPro" id="IPR037185">
    <property type="entry name" value="EmrE-like"/>
</dbReference>
<keyword evidence="9" id="KW-1185">Reference proteome</keyword>
<protein>
    <submittedName>
        <fullName evidence="8">DMT family transporter</fullName>
    </submittedName>
</protein>
<accession>A0A437LHN7</accession>
<dbReference type="OrthoDB" id="2352272at2"/>
<evidence type="ECO:0000259" key="7">
    <source>
        <dbReference type="Pfam" id="PF00892"/>
    </source>
</evidence>
<comment type="similarity">
    <text evidence="2">Belongs to the EamA transporter family.</text>
</comment>
<organism evidence="8 9">
    <name type="scientific">Inhella crocodyli</name>
    <dbReference type="NCBI Taxonomy" id="2499851"/>
    <lineage>
        <taxon>Bacteria</taxon>
        <taxon>Pseudomonadati</taxon>
        <taxon>Pseudomonadota</taxon>
        <taxon>Betaproteobacteria</taxon>
        <taxon>Burkholderiales</taxon>
        <taxon>Sphaerotilaceae</taxon>
        <taxon>Inhella</taxon>
    </lineage>
</organism>
<name>A0A437LHN7_9BURK</name>
<dbReference type="SUPFAM" id="SSF103481">
    <property type="entry name" value="Multidrug resistance efflux transporter EmrE"/>
    <property type="match status" value="2"/>
</dbReference>
<comment type="caution">
    <text evidence="8">The sequence shown here is derived from an EMBL/GenBank/DDBJ whole genome shotgun (WGS) entry which is preliminary data.</text>
</comment>
<dbReference type="PANTHER" id="PTHR32322:SF2">
    <property type="entry name" value="EAMA DOMAIN-CONTAINING PROTEIN"/>
    <property type="match status" value="1"/>
</dbReference>
<keyword evidence="3 6" id="KW-0812">Transmembrane</keyword>
<evidence type="ECO:0000256" key="3">
    <source>
        <dbReference type="ARBA" id="ARBA00022692"/>
    </source>
</evidence>
<feature type="transmembrane region" description="Helical" evidence="6">
    <location>
        <begin position="65"/>
        <end position="84"/>
    </location>
</feature>
<dbReference type="PANTHER" id="PTHR32322">
    <property type="entry name" value="INNER MEMBRANE TRANSPORTER"/>
    <property type="match status" value="1"/>
</dbReference>